<gene>
    <name evidence="1" type="ORF">V7x_25110</name>
</gene>
<protein>
    <submittedName>
        <fullName evidence="1">Uncharacterized protein</fullName>
    </submittedName>
</protein>
<proteinExistence type="predicted"/>
<evidence type="ECO:0000313" key="2">
    <source>
        <dbReference type="Proteomes" id="UP000316476"/>
    </source>
</evidence>
<evidence type="ECO:0000313" key="1">
    <source>
        <dbReference type="EMBL" id="TWU66939.1"/>
    </source>
</evidence>
<dbReference type="Proteomes" id="UP000316476">
    <property type="component" value="Unassembled WGS sequence"/>
</dbReference>
<comment type="caution">
    <text evidence="1">The sequence shown here is derived from an EMBL/GenBank/DDBJ whole genome shotgun (WGS) entry which is preliminary data.</text>
</comment>
<accession>A0A5C6FVD8</accession>
<organism evidence="1 2">
    <name type="scientific">Crateriforma conspicua</name>
    <dbReference type="NCBI Taxonomy" id="2527996"/>
    <lineage>
        <taxon>Bacteria</taxon>
        <taxon>Pseudomonadati</taxon>
        <taxon>Planctomycetota</taxon>
        <taxon>Planctomycetia</taxon>
        <taxon>Planctomycetales</taxon>
        <taxon>Planctomycetaceae</taxon>
        <taxon>Crateriforma</taxon>
    </lineage>
</organism>
<reference evidence="1 2" key="1">
    <citation type="submission" date="2019-02" db="EMBL/GenBank/DDBJ databases">
        <title>Deep-cultivation of Planctomycetes and their phenomic and genomic characterization uncovers novel biology.</title>
        <authorList>
            <person name="Wiegand S."/>
            <person name="Jogler M."/>
            <person name="Boedeker C."/>
            <person name="Pinto D."/>
            <person name="Vollmers J."/>
            <person name="Rivas-Marin E."/>
            <person name="Kohn T."/>
            <person name="Peeters S.H."/>
            <person name="Heuer A."/>
            <person name="Rast P."/>
            <person name="Oberbeckmann S."/>
            <person name="Bunk B."/>
            <person name="Jeske O."/>
            <person name="Meyerdierks A."/>
            <person name="Storesund J.E."/>
            <person name="Kallscheuer N."/>
            <person name="Luecker S."/>
            <person name="Lage O.M."/>
            <person name="Pohl T."/>
            <person name="Merkel B.J."/>
            <person name="Hornburger P."/>
            <person name="Mueller R.-W."/>
            <person name="Bruemmer F."/>
            <person name="Labrenz M."/>
            <person name="Spormann A.M."/>
            <person name="Op Den Camp H."/>
            <person name="Overmann J."/>
            <person name="Amann R."/>
            <person name="Jetten M.S.M."/>
            <person name="Mascher T."/>
            <person name="Medema M.H."/>
            <person name="Devos D.P."/>
            <person name="Kaster A.-K."/>
            <person name="Ovreas L."/>
            <person name="Rohde M."/>
            <person name="Galperin M.Y."/>
            <person name="Jogler C."/>
        </authorList>
    </citation>
    <scope>NUCLEOTIDE SEQUENCE [LARGE SCALE GENOMIC DNA]</scope>
    <source>
        <strain evidence="1 2">V7</strain>
    </source>
</reference>
<name>A0A5C6FVD8_9PLAN</name>
<dbReference type="EMBL" id="SJPZ01000001">
    <property type="protein sequence ID" value="TWU66939.1"/>
    <property type="molecule type" value="Genomic_DNA"/>
</dbReference>
<sequence length="107" mass="11786">MRWQFLATVIRPDSERLIRDQRGGGPVRTVDSVCLAQKHIAGTDSAEDHQTPVLARSARVTAVTERVAAVAMATAYFQRRLPNRFSCWARGTLTTPSAGNDSFHCSN</sequence>
<dbReference type="AlphaFoldDB" id="A0A5C6FVD8"/>